<dbReference type="GeneID" id="56030038"/>
<dbReference type="NCBIfam" id="NF037970">
    <property type="entry name" value="vanZ_1"/>
    <property type="match status" value="1"/>
</dbReference>
<dbReference type="RefSeq" id="WP_179170228.1">
    <property type="nucleotide sequence ID" value="NZ_CP058529.1"/>
</dbReference>
<evidence type="ECO:0000313" key="4">
    <source>
        <dbReference type="Proteomes" id="UP000509750"/>
    </source>
</evidence>
<feature type="transmembrane region" description="Helical" evidence="1">
    <location>
        <begin position="100"/>
        <end position="122"/>
    </location>
</feature>
<dbReference type="KEGG" id="halg:HUG10_14355"/>
<name>A0A7D5K923_9EURY</name>
<feature type="transmembrane region" description="Helical" evidence="1">
    <location>
        <begin position="75"/>
        <end position="94"/>
    </location>
</feature>
<dbReference type="Pfam" id="PF04892">
    <property type="entry name" value="VanZ"/>
    <property type="match status" value="1"/>
</dbReference>
<keyword evidence="1" id="KW-0812">Transmembrane</keyword>
<sequence length="141" mass="15355">MDRVRFPLLPRSLRWLGVLGVAGVICYFSLVTVPPEPPSPTPFWDKRLHFAAYAGFALVLAYATANLREHPSRRVALVIGGALAFGAGIELLQGATPHRYFGWGDLLANALGAALGSLWFPVERRIRYVGARTLAAELAAR</sequence>
<gene>
    <name evidence="3" type="primary">vanZ</name>
    <name evidence="3" type="ORF">HUG10_14355</name>
</gene>
<organism evidence="3 4">
    <name type="scientific">Halorarum halophilum</name>
    <dbReference type="NCBI Taxonomy" id="2743090"/>
    <lineage>
        <taxon>Archaea</taxon>
        <taxon>Methanobacteriati</taxon>
        <taxon>Methanobacteriota</taxon>
        <taxon>Stenosarchaea group</taxon>
        <taxon>Halobacteria</taxon>
        <taxon>Halobacteriales</taxon>
        <taxon>Haloferacaceae</taxon>
        <taxon>Halorarum</taxon>
    </lineage>
</organism>
<feature type="domain" description="VanZ-like" evidence="2">
    <location>
        <begin position="44"/>
        <end position="121"/>
    </location>
</feature>
<keyword evidence="1" id="KW-1133">Transmembrane helix</keyword>
<evidence type="ECO:0000313" key="3">
    <source>
        <dbReference type="EMBL" id="QLG28654.1"/>
    </source>
</evidence>
<feature type="transmembrane region" description="Helical" evidence="1">
    <location>
        <begin position="50"/>
        <end position="68"/>
    </location>
</feature>
<accession>A0A7D5K923</accession>
<proteinExistence type="predicted"/>
<dbReference type="InterPro" id="IPR006976">
    <property type="entry name" value="VanZ-like"/>
</dbReference>
<evidence type="ECO:0000256" key="1">
    <source>
        <dbReference type="SAM" id="Phobius"/>
    </source>
</evidence>
<feature type="transmembrane region" description="Helical" evidence="1">
    <location>
        <begin position="12"/>
        <end position="30"/>
    </location>
</feature>
<reference evidence="3 4" key="1">
    <citation type="submission" date="2020-07" db="EMBL/GenBank/DDBJ databases">
        <title>Gai3-2, isolated from salt lake.</title>
        <authorList>
            <person name="Cui H."/>
            <person name="Shi X."/>
        </authorList>
    </citation>
    <scope>NUCLEOTIDE SEQUENCE [LARGE SCALE GENOMIC DNA]</scope>
    <source>
        <strain evidence="3 4">Gai3-2</strain>
    </source>
</reference>
<dbReference type="AlphaFoldDB" id="A0A7D5K923"/>
<evidence type="ECO:0000259" key="2">
    <source>
        <dbReference type="Pfam" id="PF04892"/>
    </source>
</evidence>
<keyword evidence="1" id="KW-0472">Membrane</keyword>
<protein>
    <submittedName>
        <fullName evidence="3">VanZ family protein</fullName>
    </submittedName>
</protein>
<dbReference type="OrthoDB" id="214957at2157"/>
<dbReference type="PANTHER" id="PTHR28008">
    <property type="entry name" value="DOMAIN PROTEIN, PUTATIVE (AFU_ORTHOLOGUE AFUA_3G10980)-RELATED"/>
    <property type="match status" value="1"/>
</dbReference>
<keyword evidence="4" id="KW-1185">Reference proteome</keyword>
<dbReference type="Proteomes" id="UP000509750">
    <property type="component" value="Chromosome"/>
</dbReference>
<dbReference type="PANTHER" id="PTHR28008:SF1">
    <property type="entry name" value="DOMAIN PROTEIN, PUTATIVE (AFU_ORTHOLOGUE AFUA_3G10980)-RELATED"/>
    <property type="match status" value="1"/>
</dbReference>
<dbReference type="EMBL" id="CP058529">
    <property type="protein sequence ID" value="QLG28654.1"/>
    <property type="molecule type" value="Genomic_DNA"/>
</dbReference>